<dbReference type="EMBL" id="JACCBN010000001">
    <property type="protein sequence ID" value="NYD38036.1"/>
    <property type="molecule type" value="Genomic_DNA"/>
</dbReference>
<protein>
    <submittedName>
        <fullName evidence="7">Alkylated DNA repair protein (DNA oxidative demethylase)</fullName>
        <ecNumber evidence="7">1.14.11.33</ecNumber>
    </submittedName>
</protein>
<feature type="binding site" evidence="5">
    <location>
        <position position="129"/>
    </location>
    <ligand>
        <name>Fe cation</name>
        <dbReference type="ChEBI" id="CHEBI:24875"/>
        <note>catalytic</note>
    </ligand>
</feature>
<dbReference type="GO" id="GO:0035513">
    <property type="term" value="P:oxidative RNA demethylation"/>
    <property type="evidence" value="ECO:0007669"/>
    <property type="project" value="TreeGrafter"/>
</dbReference>
<proteinExistence type="predicted"/>
<dbReference type="GO" id="GO:0008168">
    <property type="term" value="F:methyltransferase activity"/>
    <property type="evidence" value="ECO:0007669"/>
    <property type="project" value="UniProtKB-KW"/>
</dbReference>
<keyword evidence="3 7" id="KW-0560">Oxidoreductase</keyword>
<accession>A0A7Y9DYX4</accession>
<dbReference type="GO" id="GO:0032259">
    <property type="term" value="P:methylation"/>
    <property type="evidence" value="ECO:0007669"/>
    <property type="project" value="UniProtKB-KW"/>
</dbReference>
<dbReference type="PANTHER" id="PTHR16557:SF2">
    <property type="entry name" value="NUCLEIC ACID DIOXYGENASE ALKBH1"/>
    <property type="match status" value="1"/>
</dbReference>
<dbReference type="SUPFAM" id="SSF51197">
    <property type="entry name" value="Clavaminate synthase-like"/>
    <property type="match status" value="1"/>
</dbReference>
<reference evidence="7 8" key="1">
    <citation type="submission" date="2020-07" db="EMBL/GenBank/DDBJ databases">
        <title>Sequencing the genomes of 1000 actinobacteria strains.</title>
        <authorList>
            <person name="Klenk H.-P."/>
        </authorList>
    </citation>
    <scope>NUCLEOTIDE SEQUENCE [LARGE SCALE GENOMIC DNA]</scope>
    <source>
        <strain evidence="7 8">DSM 45772</strain>
    </source>
</reference>
<dbReference type="PROSITE" id="PS51471">
    <property type="entry name" value="FE2OG_OXY"/>
    <property type="match status" value="1"/>
</dbReference>
<comment type="cofactor">
    <cofactor evidence="5">
        <name>Fe(2+)</name>
        <dbReference type="ChEBI" id="CHEBI:29033"/>
    </cofactor>
    <text evidence="5">Binds 1 Fe(2+) ion per subunit.</text>
</comment>
<dbReference type="InterPro" id="IPR004574">
    <property type="entry name" value="Alkb"/>
</dbReference>
<evidence type="ECO:0000256" key="2">
    <source>
        <dbReference type="ARBA" id="ARBA00022964"/>
    </source>
</evidence>
<evidence type="ECO:0000313" key="8">
    <source>
        <dbReference type="Proteomes" id="UP000535890"/>
    </source>
</evidence>
<dbReference type="Gene3D" id="2.60.120.590">
    <property type="entry name" value="Alpha-ketoglutarate-dependent dioxygenase AlkB-like"/>
    <property type="match status" value="1"/>
</dbReference>
<organism evidence="7 8">
    <name type="scientific">Actinomycetospora corticicola</name>
    <dbReference type="NCBI Taxonomy" id="663602"/>
    <lineage>
        <taxon>Bacteria</taxon>
        <taxon>Bacillati</taxon>
        <taxon>Actinomycetota</taxon>
        <taxon>Actinomycetes</taxon>
        <taxon>Pseudonocardiales</taxon>
        <taxon>Pseudonocardiaceae</taxon>
        <taxon>Actinomycetospora</taxon>
    </lineage>
</organism>
<dbReference type="InterPro" id="IPR005123">
    <property type="entry name" value="Oxoglu/Fe-dep_dioxygenase_dom"/>
</dbReference>
<sequence length="217" mass="23936">MFELIPRERRTIAPGVVHVPDWLDPDAQRRLVAAAQEWAAEGPGARQAVLPGGARMSVSSVCLGWHWIPYRYSRTRDDQDGSPVQPFPSWLADLGARAVADAYDVPEVDYRPDVALVNSYRGDARLGMHQDREERAPDPVVSLSLGAACVFRIGSPHHRRGPWHDVELCSGDLVVFGDEHRLAYHGVTKLLPDRDVPDIGVAPGERINLTLRVSGLA</sequence>
<dbReference type="GO" id="GO:0035516">
    <property type="term" value="F:broad specificity oxidative DNA demethylase activity"/>
    <property type="evidence" value="ECO:0007669"/>
    <property type="project" value="UniProtKB-EC"/>
</dbReference>
<evidence type="ECO:0000256" key="5">
    <source>
        <dbReference type="PIRSR" id="PIRSR604574-2"/>
    </source>
</evidence>
<keyword evidence="7" id="KW-0489">Methyltransferase</keyword>
<keyword evidence="8" id="KW-1185">Reference proteome</keyword>
<evidence type="ECO:0000313" key="7">
    <source>
        <dbReference type="EMBL" id="NYD38036.1"/>
    </source>
</evidence>
<evidence type="ECO:0000256" key="4">
    <source>
        <dbReference type="ARBA" id="ARBA00023004"/>
    </source>
</evidence>
<evidence type="ECO:0000256" key="1">
    <source>
        <dbReference type="ARBA" id="ARBA00022723"/>
    </source>
</evidence>
<dbReference type="GO" id="GO:0035515">
    <property type="term" value="F:oxidative RNA demethylase activity"/>
    <property type="evidence" value="ECO:0007669"/>
    <property type="project" value="TreeGrafter"/>
</dbReference>
<dbReference type="InterPro" id="IPR037151">
    <property type="entry name" value="AlkB-like_sf"/>
</dbReference>
<dbReference type="PANTHER" id="PTHR16557">
    <property type="entry name" value="ALKYLATED DNA REPAIR PROTEIN ALKB-RELATED"/>
    <property type="match status" value="1"/>
</dbReference>
<dbReference type="EC" id="1.14.11.33" evidence="7"/>
<name>A0A7Y9DYX4_9PSEU</name>
<dbReference type="AlphaFoldDB" id="A0A7Y9DYX4"/>
<feature type="binding site" evidence="5">
    <location>
        <position position="131"/>
    </location>
    <ligand>
        <name>Fe cation</name>
        <dbReference type="ChEBI" id="CHEBI:24875"/>
        <note>catalytic</note>
    </ligand>
</feature>
<keyword evidence="7" id="KW-0808">Transferase</keyword>
<feature type="binding site" evidence="5">
    <location>
        <position position="185"/>
    </location>
    <ligand>
        <name>Fe cation</name>
        <dbReference type="ChEBI" id="CHEBI:24875"/>
        <note>catalytic</note>
    </ligand>
</feature>
<dbReference type="GO" id="GO:0008198">
    <property type="term" value="F:ferrous iron binding"/>
    <property type="evidence" value="ECO:0007669"/>
    <property type="project" value="TreeGrafter"/>
</dbReference>
<dbReference type="RefSeq" id="WP_179795536.1">
    <property type="nucleotide sequence ID" value="NZ_BAABHP010000020.1"/>
</dbReference>
<keyword evidence="2" id="KW-0223">Dioxygenase</keyword>
<dbReference type="Proteomes" id="UP000535890">
    <property type="component" value="Unassembled WGS sequence"/>
</dbReference>
<gene>
    <name evidence="7" type="ORF">BJ983_004138</name>
</gene>
<evidence type="ECO:0000256" key="3">
    <source>
        <dbReference type="ARBA" id="ARBA00023002"/>
    </source>
</evidence>
<dbReference type="GO" id="GO:0005737">
    <property type="term" value="C:cytoplasm"/>
    <property type="evidence" value="ECO:0007669"/>
    <property type="project" value="TreeGrafter"/>
</dbReference>
<dbReference type="InterPro" id="IPR027450">
    <property type="entry name" value="AlkB-like"/>
</dbReference>
<comment type="caution">
    <text evidence="7">The sequence shown here is derived from an EMBL/GenBank/DDBJ whole genome shotgun (WGS) entry which is preliminary data.</text>
</comment>
<evidence type="ECO:0000259" key="6">
    <source>
        <dbReference type="PROSITE" id="PS51471"/>
    </source>
</evidence>
<feature type="domain" description="Fe2OG dioxygenase" evidence="6">
    <location>
        <begin position="111"/>
        <end position="215"/>
    </location>
</feature>
<keyword evidence="4 5" id="KW-0408">Iron</keyword>
<dbReference type="Pfam" id="PF13532">
    <property type="entry name" value="2OG-FeII_Oxy_2"/>
    <property type="match status" value="1"/>
</dbReference>
<keyword evidence="1 5" id="KW-0479">Metal-binding</keyword>